<dbReference type="Proteomes" id="UP000326759">
    <property type="component" value="Unassembled WGS sequence"/>
</dbReference>
<feature type="compositionally biased region" description="Basic and acidic residues" evidence="1">
    <location>
        <begin position="21"/>
        <end position="63"/>
    </location>
</feature>
<protein>
    <submittedName>
        <fullName evidence="2">Uncharacterized protein</fullName>
    </submittedName>
</protein>
<feature type="compositionally biased region" description="Low complexity" evidence="1">
    <location>
        <begin position="142"/>
        <end position="156"/>
    </location>
</feature>
<comment type="caution">
    <text evidence="2">The sequence shown here is derived from an EMBL/GenBank/DDBJ whole genome shotgun (WGS) entry which is preliminary data.</text>
</comment>
<feature type="compositionally biased region" description="Basic and acidic residues" evidence="1">
    <location>
        <begin position="76"/>
        <end position="92"/>
    </location>
</feature>
<dbReference type="AlphaFoldDB" id="A0A5N5TPY6"/>
<evidence type="ECO:0000313" key="3">
    <source>
        <dbReference type="Proteomes" id="UP000326759"/>
    </source>
</evidence>
<accession>A0A5N5TPY6</accession>
<keyword evidence="3" id="KW-1185">Reference proteome</keyword>
<dbReference type="EMBL" id="SEYY01000024">
    <property type="protein sequence ID" value="KAB7508182.1"/>
    <property type="molecule type" value="Genomic_DNA"/>
</dbReference>
<sequence>MPKKNVQSKLKALLEASEPPPEDRRPRQQKKGRWDEVMSRIEEGKKEEKVRPKVKEVKSRLLEALKAPQPVSPQVERIRQERRERRERRERQAAANAAARRMSERKRSSVASSKPSRAPSLDSIGGIPPLSVDSRASTPEVSQHSTTSSKSSFFIF</sequence>
<gene>
    <name evidence="2" type="ORF">Anas_02743</name>
</gene>
<feature type="region of interest" description="Disordered" evidence="1">
    <location>
        <begin position="1"/>
        <end position="156"/>
    </location>
</feature>
<organism evidence="2 3">
    <name type="scientific">Armadillidium nasatum</name>
    <dbReference type="NCBI Taxonomy" id="96803"/>
    <lineage>
        <taxon>Eukaryota</taxon>
        <taxon>Metazoa</taxon>
        <taxon>Ecdysozoa</taxon>
        <taxon>Arthropoda</taxon>
        <taxon>Crustacea</taxon>
        <taxon>Multicrustacea</taxon>
        <taxon>Malacostraca</taxon>
        <taxon>Eumalacostraca</taxon>
        <taxon>Peracarida</taxon>
        <taxon>Isopoda</taxon>
        <taxon>Oniscidea</taxon>
        <taxon>Crinocheta</taxon>
        <taxon>Armadillidiidae</taxon>
        <taxon>Armadillidium</taxon>
    </lineage>
</organism>
<reference evidence="2 3" key="1">
    <citation type="journal article" date="2019" name="PLoS Biol.">
        <title>Sex chromosomes control vertical transmission of feminizing Wolbachia symbionts in an isopod.</title>
        <authorList>
            <person name="Becking T."/>
            <person name="Chebbi M.A."/>
            <person name="Giraud I."/>
            <person name="Moumen B."/>
            <person name="Laverre T."/>
            <person name="Caubet Y."/>
            <person name="Peccoud J."/>
            <person name="Gilbert C."/>
            <person name="Cordaux R."/>
        </authorList>
    </citation>
    <scope>NUCLEOTIDE SEQUENCE [LARGE SCALE GENOMIC DNA]</scope>
    <source>
        <strain evidence="2">ANa2</strain>
        <tissue evidence="2">Whole body excluding digestive tract and cuticle</tissue>
    </source>
</reference>
<evidence type="ECO:0000313" key="2">
    <source>
        <dbReference type="EMBL" id="KAB7508182.1"/>
    </source>
</evidence>
<name>A0A5N5TPY6_9CRUS</name>
<evidence type="ECO:0000256" key="1">
    <source>
        <dbReference type="SAM" id="MobiDB-lite"/>
    </source>
</evidence>
<dbReference type="OrthoDB" id="10578386at2759"/>
<proteinExistence type="predicted"/>